<evidence type="ECO:0000313" key="2">
    <source>
        <dbReference type="EMBL" id="PLS23795.1"/>
    </source>
</evidence>
<dbReference type="EMBL" id="CP071591">
    <property type="protein sequence ID" value="QSY58347.1"/>
    <property type="molecule type" value="Genomic_DNA"/>
</dbReference>
<dbReference type="SUPFAM" id="SSF89447">
    <property type="entry name" value="AbrB/MazE/MraZ-like"/>
    <property type="match status" value="1"/>
</dbReference>
<evidence type="ECO:0000313" key="4">
    <source>
        <dbReference type="Proteomes" id="UP000234855"/>
    </source>
</evidence>
<organism evidence="2 4">
    <name type="scientific">Bifidobacterium imperatoris</name>
    <dbReference type="NCBI Taxonomy" id="2020965"/>
    <lineage>
        <taxon>Bacteria</taxon>
        <taxon>Bacillati</taxon>
        <taxon>Actinomycetota</taxon>
        <taxon>Actinomycetes</taxon>
        <taxon>Bifidobacteriales</taxon>
        <taxon>Bifidobacteriaceae</taxon>
        <taxon>Bifidobacterium</taxon>
    </lineage>
</organism>
<dbReference type="Proteomes" id="UP000234855">
    <property type="component" value="Unassembled WGS sequence"/>
</dbReference>
<protein>
    <submittedName>
        <fullName evidence="2">Growth regulator</fullName>
    </submittedName>
</protein>
<name>A0A2N5IPB1_9BIFI</name>
<dbReference type="Proteomes" id="UP000663067">
    <property type="component" value="Chromosome"/>
</dbReference>
<evidence type="ECO:0000259" key="1">
    <source>
        <dbReference type="SMART" id="SM00966"/>
    </source>
</evidence>
<gene>
    <name evidence="3" type="ORF">BLI708_03370</name>
    <name evidence="2" type="ORF">Tam1G_2150</name>
</gene>
<dbReference type="InterPro" id="IPR007159">
    <property type="entry name" value="SpoVT-AbrB_dom"/>
</dbReference>
<reference evidence="3 5" key="2">
    <citation type="submission" date="2021-03" db="EMBL/GenBank/DDBJ databases">
        <title>Genome sequencing of Bifidobacterium imperatoris JCM 32708.</title>
        <authorList>
            <person name="Kim J."/>
        </authorList>
    </citation>
    <scope>NUCLEOTIDE SEQUENCE [LARGE SCALE GENOMIC DNA]</scope>
    <source>
        <strain evidence="3 5">JCM 32708</strain>
    </source>
</reference>
<feature type="domain" description="SpoVT-AbrB" evidence="1">
    <location>
        <begin position="7"/>
        <end position="52"/>
    </location>
</feature>
<evidence type="ECO:0000313" key="5">
    <source>
        <dbReference type="Proteomes" id="UP000663067"/>
    </source>
</evidence>
<keyword evidence="5" id="KW-1185">Reference proteome</keyword>
<dbReference type="Gene3D" id="2.10.260.10">
    <property type="match status" value="1"/>
</dbReference>
<accession>A0A2N5IPB1</accession>
<sequence length="83" mass="9129">MSTTTLVKWGNGQGVRLSKETMERAGLRVGDSLEVNAENGMITLIPAKRRYVDIPDYRQLFKGYNGPTPVEDGFASPVGQETI</sequence>
<dbReference type="InterPro" id="IPR037914">
    <property type="entry name" value="SpoVT-AbrB_sf"/>
</dbReference>
<dbReference type="GO" id="GO:0003677">
    <property type="term" value="F:DNA binding"/>
    <property type="evidence" value="ECO:0007669"/>
    <property type="project" value="InterPro"/>
</dbReference>
<dbReference type="AlphaFoldDB" id="A0A2N5IPB1"/>
<dbReference type="EMBL" id="NMWV01000044">
    <property type="protein sequence ID" value="PLS23795.1"/>
    <property type="molecule type" value="Genomic_DNA"/>
</dbReference>
<dbReference type="RefSeq" id="WP_101626568.1">
    <property type="nucleotide sequence ID" value="NZ_CP071591.1"/>
</dbReference>
<dbReference type="SMART" id="SM00966">
    <property type="entry name" value="SpoVT_AbrB"/>
    <property type="match status" value="1"/>
</dbReference>
<evidence type="ECO:0000313" key="3">
    <source>
        <dbReference type="EMBL" id="QSY58347.1"/>
    </source>
</evidence>
<reference evidence="2 4" key="1">
    <citation type="submission" date="2017-07" db="EMBL/GenBank/DDBJ databases">
        <title>Bifidobacterium novel species.</title>
        <authorList>
            <person name="Lugli G.A."/>
            <person name="Milani C."/>
            <person name="Duranti S."/>
            <person name="Mangifesta M."/>
        </authorList>
    </citation>
    <scope>NUCLEOTIDE SEQUENCE [LARGE SCALE GENOMIC DNA]</scope>
    <source>
        <strain evidence="2 4">45</strain>
    </source>
</reference>
<proteinExistence type="predicted"/>
<dbReference type="Pfam" id="PF04014">
    <property type="entry name" value="MazE_antitoxin"/>
    <property type="match status" value="1"/>
</dbReference>